<accession>A0ABP7LWL9</accession>
<dbReference type="Pfam" id="PF13676">
    <property type="entry name" value="TIR_2"/>
    <property type="match status" value="1"/>
</dbReference>
<keyword evidence="4" id="KW-1185">Reference proteome</keyword>
<feature type="domain" description="TIR" evidence="2">
    <location>
        <begin position="4"/>
        <end position="108"/>
    </location>
</feature>
<dbReference type="InterPro" id="IPR050471">
    <property type="entry name" value="AB_hydrolase"/>
</dbReference>
<dbReference type="PRINTS" id="PR00111">
    <property type="entry name" value="ABHYDROLASE"/>
</dbReference>
<evidence type="ECO:0000259" key="1">
    <source>
        <dbReference type="Pfam" id="PF00561"/>
    </source>
</evidence>
<dbReference type="Pfam" id="PF00561">
    <property type="entry name" value="Abhydrolase_1"/>
    <property type="match status" value="1"/>
</dbReference>
<dbReference type="PANTHER" id="PTHR43433:SF5">
    <property type="entry name" value="AB HYDROLASE-1 DOMAIN-CONTAINING PROTEIN"/>
    <property type="match status" value="1"/>
</dbReference>
<dbReference type="InterPro" id="IPR000073">
    <property type="entry name" value="AB_hydrolase_1"/>
</dbReference>
<dbReference type="RefSeq" id="WP_344700398.1">
    <property type="nucleotide sequence ID" value="NZ_BAABBM010000001.1"/>
</dbReference>
<organism evidence="3 4">
    <name type="scientific">Sphingomonas limnosediminicola</name>
    <dbReference type="NCBI Taxonomy" id="940133"/>
    <lineage>
        <taxon>Bacteria</taxon>
        <taxon>Pseudomonadati</taxon>
        <taxon>Pseudomonadota</taxon>
        <taxon>Alphaproteobacteria</taxon>
        <taxon>Sphingomonadales</taxon>
        <taxon>Sphingomonadaceae</taxon>
        <taxon>Sphingomonas</taxon>
    </lineage>
</organism>
<comment type="caution">
    <text evidence="3">The sequence shown here is derived from an EMBL/GenBank/DDBJ whole genome shotgun (WGS) entry which is preliminary data.</text>
</comment>
<feature type="domain" description="AB hydrolase-1" evidence="1">
    <location>
        <begin position="187"/>
        <end position="404"/>
    </location>
</feature>
<dbReference type="InterPro" id="IPR035897">
    <property type="entry name" value="Toll_tir_struct_dom_sf"/>
</dbReference>
<gene>
    <name evidence="3" type="ORF">GCM10022276_28860</name>
</gene>
<proteinExistence type="predicted"/>
<dbReference type="InterPro" id="IPR000157">
    <property type="entry name" value="TIR_dom"/>
</dbReference>
<dbReference type="Proteomes" id="UP001500827">
    <property type="component" value="Unassembled WGS sequence"/>
</dbReference>
<dbReference type="Gene3D" id="3.40.50.1820">
    <property type="entry name" value="alpha/beta hydrolase"/>
    <property type="match status" value="1"/>
</dbReference>
<evidence type="ECO:0000313" key="4">
    <source>
        <dbReference type="Proteomes" id="UP001500827"/>
    </source>
</evidence>
<dbReference type="EMBL" id="BAABBM010000001">
    <property type="protein sequence ID" value="GAA3908796.1"/>
    <property type="molecule type" value="Genomic_DNA"/>
</dbReference>
<evidence type="ECO:0008006" key="5">
    <source>
        <dbReference type="Google" id="ProtNLM"/>
    </source>
</evidence>
<name>A0ABP7LWL9_9SPHN</name>
<reference evidence="4" key="1">
    <citation type="journal article" date="2019" name="Int. J. Syst. Evol. Microbiol.">
        <title>The Global Catalogue of Microorganisms (GCM) 10K type strain sequencing project: providing services to taxonomists for standard genome sequencing and annotation.</title>
        <authorList>
            <consortium name="The Broad Institute Genomics Platform"/>
            <consortium name="The Broad Institute Genome Sequencing Center for Infectious Disease"/>
            <person name="Wu L."/>
            <person name="Ma J."/>
        </authorList>
    </citation>
    <scope>NUCLEOTIDE SEQUENCE [LARGE SCALE GENOMIC DNA]</scope>
    <source>
        <strain evidence="4">JCM 17543</strain>
    </source>
</reference>
<dbReference type="SUPFAM" id="SSF53474">
    <property type="entry name" value="alpha/beta-Hydrolases"/>
    <property type="match status" value="1"/>
</dbReference>
<dbReference type="InterPro" id="IPR029058">
    <property type="entry name" value="AB_hydrolase_fold"/>
</dbReference>
<protein>
    <recommendedName>
        <fullName evidence="5">Alpha/beta fold hydrolase</fullName>
    </recommendedName>
</protein>
<evidence type="ECO:0000259" key="2">
    <source>
        <dbReference type="Pfam" id="PF13676"/>
    </source>
</evidence>
<sequence>MATIFISYARSDVAVAEALAEALEQAGHSVWWDRRITGGAEYSREIEEALGSSEKVIVLWSTQSKTSPWVRDEATSAIEAAKLVPLTIDGTTPPLGFRQFHTIDLSRWLASPIGGLPDELELSLGPIDLPKDKEVTRKSPVRGRQRITFARADDGVTLAYGLLGDGPVLVKAANGNNHLEHELENPLWRNWIEELASRNTLVRYDQRGTGMSAREITDLKFDLLVEDLVAVVNAAGLVQFDLFAISQGCPTAIAFSARYPERVKRLVLVNGFARGWRFSPDRDFVDSWEALCVLARSGDSNLPPGLRKIFTSQYFPGATRAQTDWWNKIQEQSSTPSMALRYIEMLGDFDVTASLAKIRAPTLVMHSKDDQVVSFDAGRFIASSIPGAEFVPLEGRNHLPQITDEGWPELWNELSRFLA</sequence>
<dbReference type="PANTHER" id="PTHR43433">
    <property type="entry name" value="HYDROLASE, ALPHA/BETA FOLD FAMILY PROTEIN"/>
    <property type="match status" value="1"/>
</dbReference>
<dbReference type="Gene3D" id="3.40.50.10140">
    <property type="entry name" value="Toll/interleukin-1 receptor homology (TIR) domain"/>
    <property type="match status" value="1"/>
</dbReference>
<evidence type="ECO:0000313" key="3">
    <source>
        <dbReference type="EMBL" id="GAA3908796.1"/>
    </source>
</evidence>
<dbReference type="SUPFAM" id="SSF52200">
    <property type="entry name" value="Toll/Interleukin receptor TIR domain"/>
    <property type="match status" value="1"/>
</dbReference>